<protein>
    <submittedName>
        <fullName evidence="12">FAD-dependent oxidoreductase</fullName>
    </submittedName>
</protein>
<dbReference type="PRINTS" id="PR00368">
    <property type="entry name" value="FADPNR"/>
</dbReference>
<dbReference type="SUPFAM" id="SSF51395">
    <property type="entry name" value="FMN-linked oxidoreductases"/>
    <property type="match status" value="1"/>
</dbReference>
<dbReference type="GO" id="GO:0010181">
    <property type="term" value="F:FMN binding"/>
    <property type="evidence" value="ECO:0007669"/>
    <property type="project" value="InterPro"/>
</dbReference>
<dbReference type="GO" id="GO:0016491">
    <property type="term" value="F:oxidoreductase activity"/>
    <property type="evidence" value="ECO:0007669"/>
    <property type="project" value="UniProtKB-KW"/>
</dbReference>
<accession>A0A6M8J8P1</accession>
<organism evidence="12 13">
    <name type="scientific">Berryella wangjianweii</name>
    <dbReference type="NCBI Taxonomy" id="2734634"/>
    <lineage>
        <taxon>Bacteria</taxon>
        <taxon>Bacillati</taxon>
        <taxon>Actinomycetota</taxon>
        <taxon>Coriobacteriia</taxon>
        <taxon>Eggerthellales</taxon>
        <taxon>Eggerthellaceae</taxon>
        <taxon>Berryella</taxon>
    </lineage>
</organism>
<comment type="cofactor">
    <cofactor evidence="2">
        <name>[4Fe-4S] cluster</name>
        <dbReference type="ChEBI" id="CHEBI:49883"/>
    </cofactor>
</comment>
<evidence type="ECO:0000256" key="7">
    <source>
        <dbReference type="ARBA" id="ARBA00023002"/>
    </source>
</evidence>
<dbReference type="PRINTS" id="PR00411">
    <property type="entry name" value="PNDRDTASEI"/>
</dbReference>
<evidence type="ECO:0000259" key="11">
    <source>
        <dbReference type="Pfam" id="PF07992"/>
    </source>
</evidence>
<evidence type="ECO:0000256" key="1">
    <source>
        <dbReference type="ARBA" id="ARBA00001917"/>
    </source>
</evidence>
<dbReference type="SUPFAM" id="SSF51905">
    <property type="entry name" value="FAD/NAD(P)-binding domain"/>
    <property type="match status" value="1"/>
</dbReference>
<dbReference type="Gene3D" id="3.40.50.720">
    <property type="entry name" value="NAD(P)-binding Rossmann-like Domain"/>
    <property type="match status" value="2"/>
</dbReference>
<name>A0A6M8J8P1_9ACTN</name>
<dbReference type="PANTHER" id="PTHR42917:SF2">
    <property type="entry name" value="2,4-DIENOYL-COA REDUCTASE [(2E)-ENOYL-COA-PRODUCING]"/>
    <property type="match status" value="1"/>
</dbReference>
<evidence type="ECO:0000259" key="10">
    <source>
        <dbReference type="Pfam" id="PF00724"/>
    </source>
</evidence>
<sequence length="693" mass="74991">MGNYDKLLEPIAIGGVSLRNRFVMLPMTIEKVDNYHVSDDLVDFYEQRAKGGVALVEIGSCYVSDCFGTTPKYHTTTGACGAWSDEFIPGFKRIADSCHEHGAKVAAQLQLCYEWRASGDEPLLSCAPSVDVMSGPFVGMPEHELTVDEIKIIVSQYGQAARRCKEAGIDIIEIHAGIGYMVMRFLSKYSNHRTDEYGGDERGRAKFLTDIIDEIHRTCGKGMPIIVRISADDLMPDGNRIEDTLKIIPIVEEHGVDAWSVQAGFHEAPRPVANALVPEGEFIGLAKSVKTVTDLPVFPGTRITGLEMCKKVIEEGYGDLVGMGRSFIADPEIPNKVAAGTPEKVRACIVCSRCLDNIFIGKPCQCSVNANVMHSGLGLPENHPANQIKHLVIVGAGPAGLEAARVASLRGHRVTIVDHSDRIGGLLNMAQVLNDKVENYVTYWQAEFDSLKNVTVMLKTEATLELLKSLNPDEVFVAPGGSVIDLDFPGRKSKYVVSSQDIKDMVAGKVPEGKGLLWRAAVKAIKAQGGTVGFMRMGLNMAAGPTAVIGKRLLVVGGGFAGLETAAAMCSNREVTVIDTAKKLGNGIGIIDKNPELRKLKKLGVRLLPLTELVEVSNKGIVTLRNVETGEVEELEVDTVLLSLGVQANTDFFNNIKEWFPEAKLLGDATTPSGKVYRTLEAIEGGFIQAMAI</sequence>
<keyword evidence="7" id="KW-0560">Oxidoreductase</keyword>
<dbReference type="Gene3D" id="3.20.20.70">
    <property type="entry name" value="Aldolase class I"/>
    <property type="match status" value="1"/>
</dbReference>
<keyword evidence="6" id="KW-0479">Metal-binding</keyword>
<dbReference type="EMBL" id="CP053716">
    <property type="protein sequence ID" value="QKF07838.1"/>
    <property type="molecule type" value="Genomic_DNA"/>
</dbReference>
<dbReference type="Pfam" id="PF00724">
    <property type="entry name" value="Oxidored_FMN"/>
    <property type="match status" value="1"/>
</dbReference>
<dbReference type="KEGG" id="bwa:HLV38_06755"/>
<dbReference type="AlphaFoldDB" id="A0A6M8J8P1"/>
<comment type="cofactor">
    <cofactor evidence="1">
        <name>FMN</name>
        <dbReference type="ChEBI" id="CHEBI:58210"/>
    </cofactor>
</comment>
<evidence type="ECO:0000313" key="13">
    <source>
        <dbReference type="Proteomes" id="UP000503297"/>
    </source>
</evidence>
<dbReference type="Gene3D" id="3.50.50.60">
    <property type="entry name" value="FAD/NAD(P)-binding domain"/>
    <property type="match status" value="2"/>
</dbReference>
<proteinExistence type="inferred from homology"/>
<comment type="similarity">
    <text evidence="3">In the N-terminal section; belongs to the NADH:flavin oxidoreductase/NADH oxidase family.</text>
</comment>
<evidence type="ECO:0000256" key="8">
    <source>
        <dbReference type="ARBA" id="ARBA00023004"/>
    </source>
</evidence>
<evidence type="ECO:0000256" key="5">
    <source>
        <dbReference type="ARBA" id="ARBA00022643"/>
    </source>
</evidence>
<dbReference type="InterPro" id="IPR051793">
    <property type="entry name" value="NADH:flavin_oxidoreductase"/>
</dbReference>
<keyword evidence="13" id="KW-1185">Reference proteome</keyword>
<dbReference type="RefSeq" id="WP_173165294.1">
    <property type="nucleotide sequence ID" value="NZ_CP053716.1"/>
</dbReference>
<dbReference type="CDD" id="cd02803">
    <property type="entry name" value="OYE_like_FMN_family"/>
    <property type="match status" value="1"/>
</dbReference>
<keyword evidence="8" id="KW-0408">Iron</keyword>
<reference evidence="13" key="1">
    <citation type="submission" date="2020-05" db="EMBL/GenBank/DDBJ databases">
        <title>Novel species in genus Nocardioides.</title>
        <authorList>
            <person name="Zhang G."/>
        </authorList>
    </citation>
    <scope>NUCLEOTIDE SEQUENCE [LARGE SCALE GENOMIC DNA]</scope>
    <source>
        <strain evidence="13">zg-1050</strain>
    </source>
</reference>
<dbReference type="InterPro" id="IPR023753">
    <property type="entry name" value="FAD/NAD-binding_dom"/>
</dbReference>
<gene>
    <name evidence="12" type="ORF">HLV38_06755</name>
</gene>
<dbReference type="GO" id="GO:0051536">
    <property type="term" value="F:iron-sulfur cluster binding"/>
    <property type="evidence" value="ECO:0007669"/>
    <property type="project" value="UniProtKB-KW"/>
</dbReference>
<feature type="domain" description="FAD/NAD(P)-binding" evidence="11">
    <location>
        <begin position="390"/>
        <end position="654"/>
    </location>
</feature>
<dbReference type="Proteomes" id="UP000503297">
    <property type="component" value="Chromosome"/>
</dbReference>
<keyword evidence="4" id="KW-0285">Flavoprotein</keyword>
<evidence type="ECO:0000256" key="3">
    <source>
        <dbReference type="ARBA" id="ARBA00011048"/>
    </source>
</evidence>
<dbReference type="InterPro" id="IPR036188">
    <property type="entry name" value="FAD/NAD-bd_sf"/>
</dbReference>
<evidence type="ECO:0000256" key="2">
    <source>
        <dbReference type="ARBA" id="ARBA00001966"/>
    </source>
</evidence>
<evidence type="ECO:0000313" key="12">
    <source>
        <dbReference type="EMBL" id="QKF07838.1"/>
    </source>
</evidence>
<evidence type="ECO:0000256" key="9">
    <source>
        <dbReference type="ARBA" id="ARBA00023014"/>
    </source>
</evidence>
<feature type="domain" description="NADH:flavin oxidoreductase/NADH oxidase N-terminal" evidence="10">
    <location>
        <begin position="6"/>
        <end position="342"/>
    </location>
</feature>
<dbReference type="GO" id="GO:0046872">
    <property type="term" value="F:metal ion binding"/>
    <property type="evidence" value="ECO:0007669"/>
    <property type="project" value="UniProtKB-KW"/>
</dbReference>
<dbReference type="InterPro" id="IPR013785">
    <property type="entry name" value="Aldolase_TIM"/>
</dbReference>
<evidence type="ECO:0000256" key="4">
    <source>
        <dbReference type="ARBA" id="ARBA00022630"/>
    </source>
</evidence>
<keyword evidence="9" id="KW-0411">Iron-sulfur</keyword>
<dbReference type="Pfam" id="PF07992">
    <property type="entry name" value="Pyr_redox_2"/>
    <property type="match status" value="1"/>
</dbReference>
<dbReference type="InterPro" id="IPR001155">
    <property type="entry name" value="OxRdtase_FMN_N"/>
</dbReference>
<dbReference type="PANTHER" id="PTHR42917">
    <property type="entry name" value="2,4-DIENOYL-COA REDUCTASE"/>
    <property type="match status" value="1"/>
</dbReference>
<evidence type="ECO:0000256" key="6">
    <source>
        <dbReference type="ARBA" id="ARBA00022723"/>
    </source>
</evidence>
<keyword evidence="5" id="KW-0288">FMN</keyword>